<evidence type="ECO:0000313" key="1">
    <source>
        <dbReference type="EMBL" id="KAB3527635.1"/>
    </source>
</evidence>
<name>A0A833HMJ4_9FIRM</name>
<evidence type="ECO:0008006" key="3">
    <source>
        <dbReference type="Google" id="ProtNLM"/>
    </source>
</evidence>
<dbReference type="AlphaFoldDB" id="A0A833HMJ4"/>
<dbReference type="OrthoDB" id="1707171at2"/>
<sequence>MVTDYDPSKFQATYNKSETFLPDLKAECIIGHKVFAHYQQNRLEETIIELPDEGTFEFSNIKFSNGNIKPASLIISNLSNRPNFKRVQLSITISYKLEVKQKENGEAILINGKLPILHKDMVMFIPEANDEFTYDIAVDTTSRLMAEPIIEDTQLKFLSAILIIFKVVGRIQLLIPVFDFCPEPLECEEFIPS</sequence>
<dbReference type="EMBL" id="WBZB01000040">
    <property type="protein sequence ID" value="KAB3527635.1"/>
    <property type="molecule type" value="Genomic_DNA"/>
</dbReference>
<reference evidence="1 2" key="1">
    <citation type="submission" date="2019-10" db="EMBL/GenBank/DDBJ databases">
        <title>Alkaliphilus serpentinus sp. nov. and Alkaliphilus pronyensis sp. nov., two novel anaerobic alkaliphilic species isolated from the serpentinized-hosted hydrothermal field of the Prony Bay (New Caledonia).</title>
        <authorList>
            <person name="Postec A."/>
        </authorList>
    </citation>
    <scope>NUCLEOTIDE SEQUENCE [LARGE SCALE GENOMIC DNA]</scope>
    <source>
        <strain evidence="1 2">LacT</strain>
    </source>
</reference>
<gene>
    <name evidence="1" type="ORF">F8153_11675</name>
</gene>
<protein>
    <recommendedName>
        <fullName evidence="3">DUF3794 domain-containing protein</fullName>
    </recommendedName>
</protein>
<dbReference type="Proteomes" id="UP000465601">
    <property type="component" value="Unassembled WGS sequence"/>
</dbReference>
<keyword evidence="2" id="KW-1185">Reference proteome</keyword>
<accession>A0A833HMJ4</accession>
<evidence type="ECO:0000313" key="2">
    <source>
        <dbReference type="Proteomes" id="UP000465601"/>
    </source>
</evidence>
<proteinExistence type="predicted"/>
<comment type="caution">
    <text evidence="1">The sequence shown here is derived from an EMBL/GenBank/DDBJ whole genome shotgun (WGS) entry which is preliminary data.</text>
</comment>
<dbReference type="RefSeq" id="WP_151866530.1">
    <property type="nucleotide sequence ID" value="NZ_WBZB01000040.1"/>
</dbReference>
<organism evidence="1 2">
    <name type="scientific">Alkaliphilus serpentinus</name>
    <dbReference type="NCBI Taxonomy" id="1482731"/>
    <lineage>
        <taxon>Bacteria</taxon>
        <taxon>Bacillati</taxon>
        <taxon>Bacillota</taxon>
        <taxon>Clostridia</taxon>
        <taxon>Peptostreptococcales</taxon>
        <taxon>Natronincolaceae</taxon>
        <taxon>Alkaliphilus</taxon>
    </lineage>
</organism>